<evidence type="ECO:0000313" key="2">
    <source>
        <dbReference type="Proteomes" id="UP000217785"/>
    </source>
</evidence>
<dbReference type="Pfam" id="PF13707">
    <property type="entry name" value="RloB"/>
    <property type="match status" value="1"/>
</dbReference>
<keyword evidence="2" id="KW-1185">Reference proteome</keyword>
<sequence>MGSDDLFKKRKTRKDYRRRVAQRGNDRDLILIVCEGTQSEPLYFQGFRLTNVDVVGIGGDPLTVVERAKVERNKAKKEGKVYDQVWCVFDRDNFPKQRFNAALQKADSYGFKVAYSNEAFELWYVLHFEFLNSGITREDYKDKLSARLGFKYQKNDPKIYEYLLVKGNQETAIRNADRLLGLYPSFNPEANKPSTTVHHLVQVLKQWKKS</sequence>
<proteinExistence type="predicted"/>
<organism evidence="1 2">
    <name type="scientific">Effusibacillus lacus</name>
    <dbReference type="NCBI Taxonomy" id="1348429"/>
    <lineage>
        <taxon>Bacteria</taxon>
        <taxon>Bacillati</taxon>
        <taxon>Bacillota</taxon>
        <taxon>Bacilli</taxon>
        <taxon>Bacillales</taxon>
        <taxon>Alicyclobacillaceae</taxon>
        <taxon>Effusibacillus</taxon>
    </lineage>
</organism>
<dbReference type="EMBL" id="BDUF01000121">
    <property type="protein sequence ID" value="GAX92048.1"/>
    <property type="molecule type" value="Genomic_DNA"/>
</dbReference>
<reference evidence="2" key="1">
    <citation type="submission" date="2017-07" db="EMBL/GenBank/DDBJ databases">
        <title>Draft genome sequence of Effusibacillus lacus strain skLN1.</title>
        <authorList>
            <person name="Watanabe M."/>
            <person name="Kojima H."/>
            <person name="Fukui M."/>
        </authorList>
    </citation>
    <scope>NUCLEOTIDE SEQUENCE [LARGE SCALE GENOMIC DNA]</scope>
    <source>
        <strain evidence="2">skLN1</strain>
    </source>
</reference>
<gene>
    <name evidence="1" type="ORF">EFBL_3739</name>
</gene>
<name>A0A292YQ31_9BACL</name>
<comment type="caution">
    <text evidence="1">The sequence shown here is derived from an EMBL/GenBank/DDBJ whole genome shotgun (WGS) entry which is preliminary data.</text>
</comment>
<accession>A0A292YQ31</accession>
<evidence type="ECO:0000313" key="1">
    <source>
        <dbReference type="EMBL" id="GAX92048.1"/>
    </source>
</evidence>
<dbReference type="RefSeq" id="WP_096184444.1">
    <property type="nucleotide sequence ID" value="NZ_BDUF01000121.1"/>
</dbReference>
<dbReference type="OrthoDB" id="9796523at2"/>
<protein>
    <submittedName>
        <fullName evidence="1">Abortive infection protein</fullName>
    </submittedName>
</protein>
<dbReference type="Proteomes" id="UP000217785">
    <property type="component" value="Unassembled WGS sequence"/>
</dbReference>
<dbReference type="InterPro" id="IPR025591">
    <property type="entry name" value="RloB"/>
</dbReference>
<dbReference type="AlphaFoldDB" id="A0A292YQ31"/>